<dbReference type="SUPFAM" id="SSF51735">
    <property type="entry name" value="NAD(P)-binding Rossmann-fold domains"/>
    <property type="match status" value="1"/>
</dbReference>
<keyword evidence="2" id="KW-0560">Oxidoreductase</keyword>
<dbReference type="FunFam" id="3.40.50.720:FF:000084">
    <property type="entry name" value="Short-chain dehydrogenase reductase"/>
    <property type="match status" value="1"/>
</dbReference>
<protein>
    <submittedName>
        <fullName evidence="3">Short-chain dehydrogenase</fullName>
    </submittedName>
</protein>
<dbReference type="AlphaFoldDB" id="A0A1A6BDA7"/>
<evidence type="ECO:0000313" key="3">
    <source>
        <dbReference type="EMBL" id="OBS00271.1"/>
    </source>
</evidence>
<name>A0A1A6BDA7_MYCGO</name>
<comment type="caution">
    <text evidence="3">The sequence shown here is derived from an EMBL/GenBank/DDBJ whole genome shotgun (WGS) entry which is preliminary data.</text>
</comment>
<dbReference type="Proteomes" id="UP000093757">
    <property type="component" value="Unassembled WGS sequence"/>
</dbReference>
<reference evidence="3 4" key="1">
    <citation type="submission" date="2016-06" db="EMBL/GenBank/DDBJ databases">
        <authorList>
            <person name="Kjaerup R.B."/>
            <person name="Dalgaard T.S."/>
            <person name="Juul-Madsen H.R."/>
        </authorList>
    </citation>
    <scope>NUCLEOTIDE SEQUENCE [LARGE SCALE GENOMIC DNA]</scope>
    <source>
        <strain evidence="3 4">1245752.6</strain>
    </source>
</reference>
<dbReference type="InterPro" id="IPR036291">
    <property type="entry name" value="NAD(P)-bd_dom_sf"/>
</dbReference>
<gene>
    <name evidence="3" type="ORF">A9W98_25790</name>
</gene>
<proteinExistence type="inferred from homology"/>
<dbReference type="PRINTS" id="PR00080">
    <property type="entry name" value="SDRFAMILY"/>
</dbReference>
<dbReference type="PROSITE" id="PS00061">
    <property type="entry name" value="ADH_SHORT"/>
    <property type="match status" value="1"/>
</dbReference>
<dbReference type="GO" id="GO:0016491">
    <property type="term" value="F:oxidoreductase activity"/>
    <property type="evidence" value="ECO:0007669"/>
    <property type="project" value="UniProtKB-KW"/>
</dbReference>
<organism evidence="3 4">
    <name type="scientific">Mycobacterium gordonae</name>
    <dbReference type="NCBI Taxonomy" id="1778"/>
    <lineage>
        <taxon>Bacteria</taxon>
        <taxon>Bacillati</taxon>
        <taxon>Actinomycetota</taxon>
        <taxon>Actinomycetes</taxon>
        <taxon>Mycobacteriales</taxon>
        <taxon>Mycobacteriaceae</taxon>
        <taxon>Mycobacterium</taxon>
    </lineage>
</organism>
<dbReference type="InterPro" id="IPR002347">
    <property type="entry name" value="SDR_fam"/>
</dbReference>
<dbReference type="NCBIfam" id="NF005559">
    <property type="entry name" value="PRK07231.1"/>
    <property type="match status" value="1"/>
</dbReference>
<comment type="similarity">
    <text evidence="1">Belongs to the short-chain dehydrogenases/reductases (SDR) family.</text>
</comment>
<dbReference type="PRINTS" id="PR00081">
    <property type="entry name" value="GDHRDH"/>
</dbReference>
<accession>A0A1A6BDA7</accession>
<sequence>MNERYRGKTVLVTGAASGIGRAIAFAAAREGAGLILGDVQVDRIADTAAELRAAGAAVYYSRCDISRTSDVDELVRRGSDETGPVDVAFANAGVLGIPGDVWTYPEEDFTTILDINVTGTWRTFRAVLPGMIERRRGVVVATASAAGVIGPPGLPAYVASKHAVVGLVKSTATNVARYGIRVNAICPHLVNTPMLDKVTNEIPGLRDSLDQQTPLGRVATPEEVARSAIWLGSEEASFVTGHPLLVDGGLVAQ</sequence>
<dbReference type="EMBL" id="MAEM01000373">
    <property type="protein sequence ID" value="OBS00271.1"/>
    <property type="molecule type" value="Genomic_DNA"/>
</dbReference>
<dbReference type="OrthoDB" id="7064009at2"/>
<evidence type="ECO:0000313" key="4">
    <source>
        <dbReference type="Proteomes" id="UP000093757"/>
    </source>
</evidence>
<evidence type="ECO:0000256" key="1">
    <source>
        <dbReference type="ARBA" id="ARBA00006484"/>
    </source>
</evidence>
<dbReference type="RefSeq" id="WP_065135361.1">
    <property type="nucleotide sequence ID" value="NZ_JANFXG010000037.1"/>
</dbReference>
<evidence type="ECO:0000256" key="2">
    <source>
        <dbReference type="ARBA" id="ARBA00023002"/>
    </source>
</evidence>
<dbReference type="PANTHER" id="PTHR24321">
    <property type="entry name" value="DEHYDROGENASES, SHORT CHAIN"/>
    <property type="match status" value="1"/>
</dbReference>
<dbReference type="Pfam" id="PF13561">
    <property type="entry name" value="adh_short_C2"/>
    <property type="match status" value="1"/>
</dbReference>
<dbReference type="InterPro" id="IPR020904">
    <property type="entry name" value="Sc_DH/Rdtase_CS"/>
</dbReference>
<dbReference type="CDD" id="cd05233">
    <property type="entry name" value="SDR_c"/>
    <property type="match status" value="1"/>
</dbReference>
<dbReference type="PANTHER" id="PTHR24321:SF11">
    <property type="entry name" value="BLR0893 PROTEIN"/>
    <property type="match status" value="1"/>
</dbReference>
<dbReference type="Gene3D" id="3.40.50.720">
    <property type="entry name" value="NAD(P)-binding Rossmann-like Domain"/>
    <property type="match status" value="1"/>
</dbReference>